<dbReference type="GO" id="GO:0008168">
    <property type="term" value="F:methyltransferase activity"/>
    <property type="evidence" value="ECO:0000318"/>
    <property type="project" value="GO_Central"/>
</dbReference>
<dbReference type="InterPro" id="IPR029063">
    <property type="entry name" value="SAM-dependent_MTases_sf"/>
</dbReference>
<dbReference type="Pfam" id="PF08241">
    <property type="entry name" value="Methyltransf_11"/>
    <property type="match status" value="1"/>
</dbReference>
<evidence type="ECO:0000259" key="3">
    <source>
        <dbReference type="Pfam" id="PF08241"/>
    </source>
</evidence>
<dbReference type="InterPro" id="IPR052356">
    <property type="entry name" value="Thiol_S-MT"/>
</dbReference>
<feature type="domain" description="Methyltransferase type 11" evidence="3">
    <location>
        <begin position="84"/>
        <end position="181"/>
    </location>
</feature>
<dbReference type="EnsemblMetazoa" id="ISCW022293-RA">
    <property type="protein sequence ID" value="ISCW022293-PA"/>
    <property type="gene ID" value="ISCW022293"/>
</dbReference>
<name>B7QC15_IXOSC</name>
<dbReference type="InParanoid" id="B7QC15"/>
<dbReference type="Proteomes" id="UP000001555">
    <property type="component" value="Unassembled WGS sequence"/>
</dbReference>
<dbReference type="VEuPathDB" id="VectorBase:ISCP_021674"/>
<dbReference type="Gene3D" id="3.40.50.150">
    <property type="entry name" value="Vaccinia Virus protein VP39"/>
    <property type="match status" value="1"/>
</dbReference>
<dbReference type="AlphaFoldDB" id="B7QC15"/>
<dbReference type="PaxDb" id="6945-B7QC15"/>
<dbReference type="PANTHER" id="PTHR45036">
    <property type="entry name" value="METHYLTRANSFERASE LIKE 7B"/>
    <property type="match status" value="1"/>
</dbReference>
<evidence type="ECO:0000256" key="2">
    <source>
        <dbReference type="SAM" id="Phobius"/>
    </source>
</evidence>
<dbReference type="VEuPathDB" id="VectorBase:ISCI022293"/>
<gene>
    <name evidence="4" type="ORF">IscW_ISCW022293</name>
</gene>
<dbReference type="EMBL" id="DS904056">
    <property type="protein sequence ID" value="EEC16387.1"/>
    <property type="molecule type" value="Genomic_DNA"/>
</dbReference>
<sequence length="389" mass="43983">MERVINAALNFLFYMCLVLGILFLVPIRLSRRIQEALFARLVYPVGMLLFNDKLRRVRRPTVGQLNDLLSHDDNLRKQGTLRVLEVGAGSGANLEHLERKVQYWTLDPNPEFGADLRKQLKRNPNVTMERWIQGCGEDMRGVPDGHFDVVLMTYVLCSATDPERVLAECKRVLAKGGRLLFAEHVAHHEGTWGLVLQRILDPLWTSIGCGCHVTRRSGDILAKAGFAHLQLNELLLPMPTPDVVRELEAIRDSRAVHESATRSLAQRVQLENTDREADTSGDKKANAEGCSDSRASMEDRFAVIEASLERLRTKVSNLPALKKEPARGHHRQPGSRPHSHRTRHRKTFPRHRSQLHNSHLENAIGESGTVIGAICRPIRTTEIKNSYFH</sequence>
<dbReference type="VEuPathDB" id="VectorBase:ISCI006232"/>
<dbReference type="CDD" id="cd02440">
    <property type="entry name" value="AdoMet_MTases"/>
    <property type="match status" value="1"/>
</dbReference>
<evidence type="ECO:0000313" key="4">
    <source>
        <dbReference type="EMBL" id="EEC16387.1"/>
    </source>
</evidence>
<feature type="transmembrane region" description="Helical" evidence="2">
    <location>
        <begin position="7"/>
        <end position="27"/>
    </location>
</feature>
<keyword evidence="2" id="KW-0472">Membrane</keyword>
<dbReference type="VEuPathDB" id="VectorBase:ISCW022293"/>
<dbReference type="EMBL" id="ABJB011091254">
    <property type="status" value="NOT_ANNOTATED_CDS"/>
    <property type="molecule type" value="Genomic_DNA"/>
</dbReference>
<feature type="compositionally biased region" description="Basic and acidic residues" evidence="1">
    <location>
        <begin position="272"/>
        <end position="286"/>
    </location>
</feature>
<feature type="region of interest" description="Disordered" evidence="1">
    <location>
        <begin position="256"/>
        <end position="292"/>
    </location>
</feature>
<keyword evidence="2" id="KW-1133">Transmembrane helix</keyword>
<keyword evidence="2" id="KW-0812">Transmembrane</keyword>
<dbReference type="InterPro" id="IPR013216">
    <property type="entry name" value="Methyltransf_11"/>
</dbReference>
<feature type="region of interest" description="Disordered" evidence="1">
    <location>
        <begin position="319"/>
        <end position="360"/>
    </location>
</feature>
<dbReference type="SUPFAM" id="SSF53335">
    <property type="entry name" value="S-adenosyl-L-methionine-dependent methyltransferases"/>
    <property type="match status" value="1"/>
</dbReference>
<feature type="compositionally biased region" description="Basic residues" evidence="1">
    <location>
        <begin position="328"/>
        <end position="354"/>
    </location>
</feature>
<dbReference type="EMBL" id="ABJB011007171">
    <property type="status" value="NOT_ANNOTATED_CDS"/>
    <property type="molecule type" value="Genomic_DNA"/>
</dbReference>
<reference evidence="4 6" key="1">
    <citation type="submission" date="2008-03" db="EMBL/GenBank/DDBJ databases">
        <title>Annotation of Ixodes scapularis.</title>
        <authorList>
            <consortium name="Ixodes scapularis Genome Project Consortium"/>
            <person name="Caler E."/>
            <person name="Hannick L.I."/>
            <person name="Bidwell S."/>
            <person name="Joardar V."/>
            <person name="Thiagarajan M."/>
            <person name="Amedeo P."/>
            <person name="Galinsky K.J."/>
            <person name="Schobel S."/>
            <person name="Inman J."/>
            <person name="Hostetler J."/>
            <person name="Miller J."/>
            <person name="Hammond M."/>
            <person name="Megy K."/>
            <person name="Lawson D."/>
            <person name="Kodira C."/>
            <person name="Sutton G."/>
            <person name="Meyer J."/>
            <person name="Hill C.A."/>
            <person name="Birren B."/>
            <person name="Nene V."/>
            <person name="Collins F."/>
            <person name="Alarcon-Chaidez F."/>
            <person name="Wikel S."/>
            <person name="Strausberg R."/>
        </authorList>
    </citation>
    <scope>NUCLEOTIDE SEQUENCE [LARGE SCALE GENOMIC DNA]</scope>
    <source>
        <strain evidence="6">Wikel</strain>
        <strain evidence="4">Wikel colony</strain>
    </source>
</reference>
<dbReference type="PANTHER" id="PTHR45036:SF1">
    <property type="entry name" value="METHYLTRANSFERASE LIKE 7A"/>
    <property type="match status" value="1"/>
</dbReference>
<dbReference type="GO" id="GO:0008757">
    <property type="term" value="F:S-adenosylmethionine-dependent methyltransferase activity"/>
    <property type="evidence" value="ECO:0007669"/>
    <property type="project" value="InterPro"/>
</dbReference>
<keyword evidence="6" id="KW-1185">Reference proteome</keyword>
<dbReference type="OrthoDB" id="6423032at2759"/>
<evidence type="ECO:0000313" key="5">
    <source>
        <dbReference type="EnsemblMetazoa" id="ISCW022293-PA"/>
    </source>
</evidence>
<accession>B7QC15</accession>
<feature type="compositionally biased region" description="Polar residues" evidence="1">
    <location>
        <begin position="261"/>
        <end position="271"/>
    </location>
</feature>
<dbReference type="VEuPathDB" id="VectorBase:ISCP_035678"/>
<proteinExistence type="predicted"/>
<evidence type="ECO:0000313" key="6">
    <source>
        <dbReference type="Proteomes" id="UP000001555"/>
    </source>
</evidence>
<dbReference type="HOGENOM" id="CLU_710348_0_0_1"/>
<dbReference type="STRING" id="6945.B7QC15"/>
<dbReference type="EMBL" id="ABJB010659030">
    <property type="status" value="NOT_ANNOTATED_CDS"/>
    <property type="molecule type" value="Genomic_DNA"/>
</dbReference>
<organism>
    <name type="scientific">Ixodes scapularis</name>
    <name type="common">Black-legged tick</name>
    <name type="synonym">Deer tick</name>
    <dbReference type="NCBI Taxonomy" id="6945"/>
    <lineage>
        <taxon>Eukaryota</taxon>
        <taxon>Metazoa</taxon>
        <taxon>Ecdysozoa</taxon>
        <taxon>Arthropoda</taxon>
        <taxon>Chelicerata</taxon>
        <taxon>Arachnida</taxon>
        <taxon>Acari</taxon>
        <taxon>Parasitiformes</taxon>
        <taxon>Ixodida</taxon>
        <taxon>Ixodoidea</taxon>
        <taxon>Ixodidae</taxon>
        <taxon>Ixodinae</taxon>
        <taxon>Ixodes</taxon>
    </lineage>
</organism>
<protein>
    <recommendedName>
        <fullName evidence="3">Methyltransferase type 11 domain-containing protein</fullName>
    </recommendedName>
</protein>
<reference evidence="5" key="2">
    <citation type="submission" date="2020-05" db="UniProtKB">
        <authorList>
            <consortium name="EnsemblMetazoa"/>
        </authorList>
    </citation>
    <scope>IDENTIFICATION</scope>
    <source>
        <strain evidence="5">wikel</strain>
    </source>
</reference>
<evidence type="ECO:0000256" key="1">
    <source>
        <dbReference type="SAM" id="MobiDB-lite"/>
    </source>
</evidence>